<evidence type="ECO:0000256" key="3">
    <source>
        <dbReference type="ARBA" id="ARBA00023157"/>
    </source>
</evidence>
<protein>
    <submittedName>
        <fullName evidence="6">DsbA family protein</fullName>
    </submittedName>
</protein>
<keyword evidence="3" id="KW-1015">Disulfide bond</keyword>
<dbReference type="EMBL" id="JABEQE010000008">
    <property type="protein sequence ID" value="MBB2172686.1"/>
    <property type="molecule type" value="Genomic_DNA"/>
</dbReference>
<dbReference type="InterPro" id="IPR013766">
    <property type="entry name" value="Thioredoxin_domain"/>
</dbReference>
<dbReference type="PROSITE" id="PS51352">
    <property type="entry name" value="THIOREDOXIN_2"/>
    <property type="match status" value="1"/>
</dbReference>
<organism evidence="6 7">
    <name type="scientific">Gluconacetobacter asukensis</name>
    <dbReference type="NCBI Taxonomy" id="1017181"/>
    <lineage>
        <taxon>Bacteria</taxon>
        <taxon>Pseudomonadati</taxon>
        <taxon>Pseudomonadota</taxon>
        <taxon>Alphaproteobacteria</taxon>
        <taxon>Acetobacterales</taxon>
        <taxon>Acetobacteraceae</taxon>
        <taxon>Gluconacetobacter</taxon>
    </lineage>
</organism>
<proteinExistence type="predicted"/>
<dbReference type="PANTHER" id="PTHR13887:SF14">
    <property type="entry name" value="DISULFIDE BOND FORMATION PROTEIN D"/>
    <property type="match status" value="1"/>
</dbReference>
<dbReference type="Pfam" id="PF01323">
    <property type="entry name" value="DSBA"/>
    <property type="match status" value="1"/>
</dbReference>
<dbReference type="PANTHER" id="PTHR13887">
    <property type="entry name" value="GLUTATHIONE S-TRANSFERASE KAPPA"/>
    <property type="match status" value="1"/>
</dbReference>
<keyword evidence="7" id="KW-1185">Reference proteome</keyword>
<dbReference type="Proteomes" id="UP000577891">
    <property type="component" value="Unassembled WGS sequence"/>
</dbReference>
<dbReference type="GO" id="GO:0016491">
    <property type="term" value="F:oxidoreductase activity"/>
    <property type="evidence" value="ECO:0007669"/>
    <property type="project" value="UniProtKB-KW"/>
</dbReference>
<name>A0A7W4J116_9PROT</name>
<gene>
    <name evidence="6" type="ORF">HLH35_11255</name>
</gene>
<dbReference type="Pfam" id="PF18312">
    <property type="entry name" value="ScsC_N"/>
    <property type="match status" value="1"/>
</dbReference>
<dbReference type="InterPro" id="IPR001853">
    <property type="entry name" value="DSBA-like_thioredoxin_dom"/>
</dbReference>
<evidence type="ECO:0000313" key="7">
    <source>
        <dbReference type="Proteomes" id="UP000577891"/>
    </source>
</evidence>
<reference evidence="6 7" key="1">
    <citation type="submission" date="2020-04" db="EMBL/GenBank/DDBJ databases">
        <title>Description of novel Gluconacetobacter.</title>
        <authorList>
            <person name="Sombolestani A."/>
        </authorList>
    </citation>
    <scope>NUCLEOTIDE SEQUENCE [LARGE SCALE GENOMIC DNA]</scope>
    <source>
        <strain evidence="6 7">LMG 27724</strain>
    </source>
</reference>
<keyword evidence="2" id="KW-0560">Oxidoreductase</keyword>
<dbReference type="AlphaFoldDB" id="A0A7W4J116"/>
<keyword evidence="4" id="KW-0676">Redox-active center</keyword>
<comment type="caution">
    <text evidence="6">The sequence shown here is derived from an EMBL/GenBank/DDBJ whole genome shotgun (WGS) entry which is preliminary data.</text>
</comment>
<evidence type="ECO:0000256" key="4">
    <source>
        <dbReference type="ARBA" id="ARBA00023284"/>
    </source>
</evidence>
<dbReference type="InterPro" id="IPR041205">
    <property type="entry name" value="ScsC_N"/>
</dbReference>
<accession>A0A7W4J116</accession>
<evidence type="ECO:0000256" key="2">
    <source>
        <dbReference type="ARBA" id="ARBA00023002"/>
    </source>
</evidence>
<keyword evidence="1" id="KW-0732">Signal</keyword>
<evidence type="ECO:0000256" key="1">
    <source>
        <dbReference type="ARBA" id="ARBA00022729"/>
    </source>
</evidence>
<evidence type="ECO:0000259" key="5">
    <source>
        <dbReference type="PROSITE" id="PS51352"/>
    </source>
</evidence>
<sequence length="241" mass="25753">MLALSSAAPARADDSGFTPAQRKEIVAIVRDALKTDPSILSDAIAALRAGAEAQEQTRTRDALATNRAALTTPAPSDAILGAPRARTTVLEFYDPRCPYCRKVLPDLDRLVHDDPDVRIVEKVVPVLGPASLLTAQAIVAAALQGGQDAYFRMQRAIMTDTTKPDATRIRLLAKQAGLDPDRLVSDMAGTAVAATLRANSELAEAIHLEGTPTFVFDARYIIPGAVDYDALKAAIEKTRHS</sequence>
<dbReference type="Gene3D" id="3.40.30.10">
    <property type="entry name" value="Glutaredoxin"/>
    <property type="match status" value="1"/>
</dbReference>
<dbReference type="CDD" id="cd03023">
    <property type="entry name" value="DsbA_Com1_like"/>
    <property type="match status" value="1"/>
</dbReference>
<dbReference type="SUPFAM" id="SSF52833">
    <property type="entry name" value="Thioredoxin-like"/>
    <property type="match status" value="1"/>
</dbReference>
<evidence type="ECO:0000313" key="6">
    <source>
        <dbReference type="EMBL" id="MBB2172686.1"/>
    </source>
</evidence>
<dbReference type="InterPro" id="IPR036249">
    <property type="entry name" value="Thioredoxin-like_sf"/>
</dbReference>
<feature type="domain" description="Thioredoxin" evidence="5">
    <location>
        <begin position="47"/>
        <end position="240"/>
    </location>
</feature>